<protein>
    <submittedName>
        <fullName evidence="3">TadE-like protein</fullName>
    </submittedName>
</protein>
<dbReference type="KEGG" id="sdyn:Mal52_47280"/>
<dbReference type="EMBL" id="CP036276">
    <property type="protein sequence ID" value="QDU46210.1"/>
    <property type="molecule type" value="Genomic_DNA"/>
</dbReference>
<keyword evidence="1" id="KW-0472">Membrane</keyword>
<evidence type="ECO:0000313" key="3">
    <source>
        <dbReference type="EMBL" id="QDU46210.1"/>
    </source>
</evidence>
<sequence length="158" mass="17191">MHKLRTPKRPTSHTARRRGATIVESAIVLPVLLLILFAMLDLGVASVRYNALAEVSRRVARETILHGSLAPQAVGTWGPEAFEGTAGDDSDLVAAAAIATATMDDEQVNIRISWPDGDNSPRDRVRVEVDYRHQSLVPGLLPWGSFDLNSATTMHIVN</sequence>
<keyword evidence="4" id="KW-1185">Reference proteome</keyword>
<feature type="domain" description="TadE-like" evidence="2">
    <location>
        <begin position="19"/>
        <end position="61"/>
    </location>
</feature>
<accession>A0A517ZUS1</accession>
<name>A0A517ZUS1_9PLAN</name>
<evidence type="ECO:0000313" key="4">
    <source>
        <dbReference type="Proteomes" id="UP000319383"/>
    </source>
</evidence>
<dbReference type="Proteomes" id="UP000319383">
    <property type="component" value="Chromosome"/>
</dbReference>
<proteinExistence type="predicted"/>
<dbReference type="RefSeq" id="WP_145378747.1">
    <property type="nucleotide sequence ID" value="NZ_CP036276.1"/>
</dbReference>
<gene>
    <name evidence="3" type="ORF">Mal52_47280</name>
</gene>
<dbReference type="InterPro" id="IPR012495">
    <property type="entry name" value="TadE-like_dom"/>
</dbReference>
<evidence type="ECO:0000259" key="2">
    <source>
        <dbReference type="Pfam" id="PF07811"/>
    </source>
</evidence>
<keyword evidence="1" id="KW-0812">Transmembrane</keyword>
<dbReference type="AlphaFoldDB" id="A0A517ZUS1"/>
<reference evidence="3 4" key="1">
    <citation type="submission" date="2019-02" db="EMBL/GenBank/DDBJ databases">
        <title>Deep-cultivation of Planctomycetes and their phenomic and genomic characterization uncovers novel biology.</title>
        <authorList>
            <person name="Wiegand S."/>
            <person name="Jogler M."/>
            <person name="Boedeker C."/>
            <person name="Pinto D."/>
            <person name="Vollmers J."/>
            <person name="Rivas-Marin E."/>
            <person name="Kohn T."/>
            <person name="Peeters S.H."/>
            <person name="Heuer A."/>
            <person name="Rast P."/>
            <person name="Oberbeckmann S."/>
            <person name="Bunk B."/>
            <person name="Jeske O."/>
            <person name="Meyerdierks A."/>
            <person name="Storesund J.E."/>
            <person name="Kallscheuer N."/>
            <person name="Luecker S."/>
            <person name="Lage O.M."/>
            <person name="Pohl T."/>
            <person name="Merkel B.J."/>
            <person name="Hornburger P."/>
            <person name="Mueller R.-W."/>
            <person name="Bruemmer F."/>
            <person name="Labrenz M."/>
            <person name="Spormann A.M."/>
            <person name="Op den Camp H."/>
            <person name="Overmann J."/>
            <person name="Amann R."/>
            <person name="Jetten M.S.M."/>
            <person name="Mascher T."/>
            <person name="Medema M.H."/>
            <person name="Devos D.P."/>
            <person name="Kaster A.-K."/>
            <person name="Ovreas L."/>
            <person name="Rohde M."/>
            <person name="Galperin M.Y."/>
            <person name="Jogler C."/>
        </authorList>
    </citation>
    <scope>NUCLEOTIDE SEQUENCE [LARGE SCALE GENOMIC DNA]</scope>
    <source>
        <strain evidence="3 4">Mal52</strain>
    </source>
</reference>
<evidence type="ECO:0000256" key="1">
    <source>
        <dbReference type="SAM" id="Phobius"/>
    </source>
</evidence>
<feature type="transmembrane region" description="Helical" evidence="1">
    <location>
        <begin position="21"/>
        <end position="40"/>
    </location>
</feature>
<dbReference type="Pfam" id="PF07811">
    <property type="entry name" value="TadE"/>
    <property type="match status" value="1"/>
</dbReference>
<keyword evidence="1" id="KW-1133">Transmembrane helix</keyword>
<organism evidence="3 4">
    <name type="scientific">Symmachiella dynata</name>
    <dbReference type="NCBI Taxonomy" id="2527995"/>
    <lineage>
        <taxon>Bacteria</taxon>
        <taxon>Pseudomonadati</taxon>
        <taxon>Planctomycetota</taxon>
        <taxon>Planctomycetia</taxon>
        <taxon>Planctomycetales</taxon>
        <taxon>Planctomycetaceae</taxon>
        <taxon>Symmachiella</taxon>
    </lineage>
</organism>